<evidence type="ECO:0000313" key="5">
    <source>
        <dbReference type="Proteomes" id="UP001151760"/>
    </source>
</evidence>
<feature type="compositionally biased region" description="Basic and acidic residues" evidence="2">
    <location>
        <begin position="194"/>
        <end position="205"/>
    </location>
</feature>
<dbReference type="InterPro" id="IPR032567">
    <property type="entry name" value="RTL1-rel"/>
</dbReference>
<accession>A0ABQ5HYM0</accession>
<keyword evidence="4" id="KW-0808">Transferase</keyword>
<evidence type="ECO:0000256" key="2">
    <source>
        <dbReference type="SAM" id="MobiDB-lite"/>
    </source>
</evidence>
<dbReference type="PANTHER" id="PTHR15503:SF45">
    <property type="entry name" value="RNA-DIRECTED DNA POLYMERASE HOMOLOG"/>
    <property type="match status" value="1"/>
</dbReference>
<dbReference type="InterPro" id="IPR001969">
    <property type="entry name" value="Aspartic_peptidase_AS"/>
</dbReference>
<feature type="domain" description="CCHC-type" evidence="3">
    <location>
        <begin position="284"/>
        <end position="299"/>
    </location>
</feature>
<comment type="caution">
    <text evidence="4">The sequence shown here is derived from an EMBL/GenBank/DDBJ whole genome shotgun (WGS) entry which is preliminary data.</text>
</comment>
<reference evidence="4" key="2">
    <citation type="submission" date="2022-01" db="EMBL/GenBank/DDBJ databases">
        <authorList>
            <person name="Yamashiro T."/>
            <person name="Shiraishi A."/>
            <person name="Satake H."/>
            <person name="Nakayama K."/>
        </authorList>
    </citation>
    <scope>NUCLEOTIDE SEQUENCE</scope>
</reference>
<evidence type="ECO:0000256" key="1">
    <source>
        <dbReference type="PROSITE-ProRule" id="PRU00047"/>
    </source>
</evidence>
<dbReference type="SUPFAM" id="SSF57756">
    <property type="entry name" value="Retrovirus zinc finger-like domains"/>
    <property type="match status" value="1"/>
</dbReference>
<dbReference type="Pfam" id="PF08284">
    <property type="entry name" value="RVP_2"/>
    <property type="match status" value="1"/>
</dbReference>
<keyword evidence="5" id="KW-1185">Reference proteome</keyword>
<organism evidence="4 5">
    <name type="scientific">Tanacetum coccineum</name>
    <dbReference type="NCBI Taxonomy" id="301880"/>
    <lineage>
        <taxon>Eukaryota</taxon>
        <taxon>Viridiplantae</taxon>
        <taxon>Streptophyta</taxon>
        <taxon>Embryophyta</taxon>
        <taxon>Tracheophyta</taxon>
        <taxon>Spermatophyta</taxon>
        <taxon>Magnoliopsida</taxon>
        <taxon>eudicotyledons</taxon>
        <taxon>Gunneridae</taxon>
        <taxon>Pentapetalae</taxon>
        <taxon>asterids</taxon>
        <taxon>campanulids</taxon>
        <taxon>Asterales</taxon>
        <taxon>Asteraceae</taxon>
        <taxon>Asteroideae</taxon>
        <taxon>Anthemideae</taxon>
        <taxon>Anthemidinae</taxon>
        <taxon>Tanacetum</taxon>
    </lineage>
</organism>
<evidence type="ECO:0000313" key="4">
    <source>
        <dbReference type="EMBL" id="GJT92919.1"/>
    </source>
</evidence>
<feature type="region of interest" description="Disordered" evidence="2">
    <location>
        <begin position="194"/>
        <end position="231"/>
    </location>
</feature>
<evidence type="ECO:0000259" key="3">
    <source>
        <dbReference type="PROSITE" id="PS50158"/>
    </source>
</evidence>
<keyword evidence="1" id="KW-0479">Metal-binding</keyword>
<dbReference type="Pfam" id="PF00098">
    <property type="entry name" value="zf-CCHC"/>
    <property type="match status" value="1"/>
</dbReference>
<name>A0ABQ5HYM0_9ASTR</name>
<keyword evidence="1" id="KW-0863">Zinc-finger</keyword>
<dbReference type="PANTHER" id="PTHR15503">
    <property type="entry name" value="LDOC1 RELATED"/>
    <property type="match status" value="1"/>
</dbReference>
<reference evidence="4" key="1">
    <citation type="journal article" date="2022" name="Int. J. Mol. Sci.">
        <title>Draft Genome of Tanacetum Coccineum: Genomic Comparison of Closely Related Tanacetum-Family Plants.</title>
        <authorList>
            <person name="Yamashiro T."/>
            <person name="Shiraishi A."/>
            <person name="Nakayama K."/>
            <person name="Satake H."/>
        </authorList>
    </citation>
    <scope>NUCLEOTIDE SEQUENCE</scope>
</reference>
<gene>
    <name evidence="4" type="ORF">Tco_1081764</name>
</gene>
<dbReference type="EMBL" id="BQNB010020154">
    <property type="protein sequence ID" value="GJT92919.1"/>
    <property type="molecule type" value="Genomic_DNA"/>
</dbReference>
<keyword evidence="4" id="KW-0548">Nucleotidyltransferase</keyword>
<dbReference type="SMART" id="SM00343">
    <property type="entry name" value="ZnF_C2HC"/>
    <property type="match status" value="2"/>
</dbReference>
<dbReference type="Gene3D" id="4.10.60.10">
    <property type="entry name" value="Zinc finger, CCHC-type"/>
    <property type="match status" value="1"/>
</dbReference>
<dbReference type="Proteomes" id="UP001151760">
    <property type="component" value="Unassembled WGS sequence"/>
</dbReference>
<dbReference type="PROSITE" id="PS50158">
    <property type="entry name" value="ZF_CCHC"/>
    <property type="match status" value="2"/>
</dbReference>
<feature type="domain" description="CCHC-type" evidence="3">
    <location>
        <begin position="254"/>
        <end position="270"/>
    </location>
</feature>
<feature type="compositionally biased region" description="Low complexity" evidence="2">
    <location>
        <begin position="206"/>
        <end position="217"/>
    </location>
</feature>
<keyword evidence="1" id="KW-0862">Zinc</keyword>
<proteinExistence type="predicted"/>
<protein>
    <submittedName>
        <fullName evidence="4">Reverse transcriptase domain-containing protein</fullName>
    </submittedName>
</protein>
<dbReference type="PROSITE" id="PS00141">
    <property type="entry name" value="ASP_PROTEASE"/>
    <property type="match status" value="1"/>
</dbReference>
<dbReference type="GO" id="GO:0003964">
    <property type="term" value="F:RNA-directed DNA polymerase activity"/>
    <property type="evidence" value="ECO:0007669"/>
    <property type="project" value="UniProtKB-KW"/>
</dbReference>
<sequence length="364" mass="40948">MWVRFAYPPSIVVDVLGERFSASVLGRIDYHMRREMTLTHSRGRELYGFVDFVRLSSLLVVRRLGSLDLALRIHGGDDMGLDVHRRLSSNDRDERGLRWLIEDWGTIHGCLRLCTLDVNVITYYGSGAECIDFRVIVSRSQEIEGDYRVIGIRPQETATQYRSFVQLDHAMPWRTLNKMMTDNTSQGDIIKKLEADNKRKSDDTARNNQNQQSNKRQNTGRAYAAGNSDGKPYGGPRPLCSKCNYHHDGPCAPKCHKCHRFGHLGRDCKNPPNVNTGANKRAACFKCGAQGHFRKDCPKWKNNNNRGNQAGNAEAQAKVYAVGNARANPDNNVITGTFLLNNRYASILFDTGADRSFVSTAFSS</sequence>
<dbReference type="InterPro" id="IPR036875">
    <property type="entry name" value="Znf_CCHC_sf"/>
</dbReference>
<keyword evidence="4" id="KW-0695">RNA-directed DNA polymerase</keyword>
<dbReference type="InterPro" id="IPR001878">
    <property type="entry name" value="Znf_CCHC"/>
</dbReference>